<protein>
    <submittedName>
        <fullName evidence="3">Uncharacterized protein</fullName>
    </submittedName>
</protein>
<dbReference type="Proteomes" id="UP000054560">
    <property type="component" value="Unassembled WGS sequence"/>
</dbReference>
<feature type="compositionally biased region" description="Acidic residues" evidence="1">
    <location>
        <begin position="90"/>
        <end position="118"/>
    </location>
</feature>
<organism evidence="3 4">
    <name type="scientific">Sphaeroforma arctica JP610</name>
    <dbReference type="NCBI Taxonomy" id="667725"/>
    <lineage>
        <taxon>Eukaryota</taxon>
        <taxon>Ichthyosporea</taxon>
        <taxon>Ichthyophonida</taxon>
        <taxon>Sphaeroforma</taxon>
    </lineage>
</organism>
<feature type="signal peptide" evidence="2">
    <location>
        <begin position="1"/>
        <end position="27"/>
    </location>
</feature>
<proteinExistence type="predicted"/>
<feature type="region of interest" description="Disordered" evidence="1">
    <location>
        <begin position="68"/>
        <end position="125"/>
    </location>
</feature>
<evidence type="ECO:0000313" key="4">
    <source>
        <dbReference type="Proteomes" id="UP000054560"/>
    </source>
</evidence>
<sequence length="210" mass="21419">MSPYTTLTMLAVSVLAMLGSSPASIDGARDLTRSDYQGKDMSEYQLSHKEFAYNPQVDVEDLAAAQSQSTVSMARREVEGNDQSVVADGSGDDDDDDEYGAGNDDDDDDDAEDEEDGAMDVQGVSTRLDPDGAIIATNAAVAATFARIDAARVGDGTTTIGRIATGGEATTTGGEATAAPVVVSAAACVTIATAVPASKSPVPVLSTVDS</sequence>
<keyword evidence="4" id="KW-1185">Reference proteome</keyword>
<keyword evidence="2" id="KW-0732">Signal</keyword>
<gene>
    <name evidence="3" type="ORF">SARC_10665</name>
</gene>
<evidence type="ECO:0000313" key="3">
    <source>
        <dbReference type="EMBL" id="KNC76858.1"/>
    </source>
</evidence>
<reference evidence="3 4" key="1">
    <citation type="submission" date="2011-02" db="EMBL/GenBank/DDBJ databases">
        <title>The Genome Sequence of Sphaeroforma arctica JP610.</title>
        <authorList>
            <consortium name="The Broad Institute Genome Sequencing Platform"/>
            <person name="Russ C."/>
            <person name="Cuomo C."/>
            <person name="Young S.K."/>
            <person name="Zeng Q."/>
            <person name="Gargeya S."/>
            <person name="Alvarado L."/>
            <person name="Berlin A."/>
            <person name="Chapman S.B."/>
            <person name="Chen Z."/>
            <person name="Freedman E."/>
            <person name="Gellesch M."/>
            <person name="Goldberg J."/>
            <person name="Griggs A."/>
            <person name="Gujja S."/>
            <person name="Heilman E."/>
            <person name="Heiman D."/>
            <person name="Howarth C."/>
            <person name="Mehta T."/>
            <person name="Neiman D."/>
            <person name="Pearson M."/>
            <person name="Roberts A."/>
            <person name="Saif S."/>
            <person name="Shea T."/>
            <person name="Shenoy N."/>
            <person name="Sisk P."/>
            <person name="Stolte C."/>
            <person name="Sykes S."/>
            <person name="White J."/>
            <person name="Yandava C."/>
            <person name="Burger G."/>
            <person name="Gray M.W."/>
            <person name="Holland P.W.H."/>
            <person name="King N."/>
            <person name="Lang F.B.F."/>
            <person name="Roger A.J."/>
            <person name="Ruiz-Trillo I."/>
            <person name="Haas B."/>
            <person name="Nusbaum C."/>
            <person name="Birren B."/>
        </authorList>
    </citation>
    <scope>NUCLEOTIDE SEQUENCE [LARGE SCALE GENOMIC DNA]</scope>
    <source>
        <strain evidence="3 4">JP610</strain>
    </source>
</reference>
<feature type="chain" id="PRO_5005538645" evidence="2">
    <location>
        <begin position="28"/>
        <end position="210"/>
    </location>
</feature>
<accession>A0A0L0FLF5</accession>
<dbReference type="EMBL" id="KQ242937">
    <property type="protein sequence ID" value="KNC76858.1"/>
    <property type="molecule type" value="Genomic_DNA"/>
</dbReference>
<name>A0A0L0FLF5_9EUKA</name>
<dbReference type="GeneID" id="25911169"/>
<dbReference type="RefSeq" id="XP_014150760.1">
    <property type="nucleotide sequence ID" value="XM_014295285.1"/>
</dbReference>
<dbReference type="AlphaFoldDB" id="A0A0L0FLF5"/>
<evidence type="ECO:0000256" key="2">
    <source>
        <dbReference type="SAM" id="SignalP"/>
    </source>
</evidence>
<evidence type="ECO:0000256" key="1">
    <source>
        <dbReference type="SAM" id="MobiDB-lite"/>
    </source>
</evidence>